<accession>A0A023BW50</accession>
<sequence>MLRLFHISEEENIEKFNPRISKKQWNNKMLYVWAISEQKLHNYLLPRNCPRICINMGQSSILKELLPLEEIQNRKSIIIVPENWKSSIQNCILYKYQFKKQNFKLIDKIAGYYVSTKTESPIHKVKIKNCIKELDELNVELKIVDKIKMLKIKEKIVENLEEFSIIKWSNF</sequence>
<dbReference type="AlphaFoldDB" id="A0A023BW50"/>
<reference evidence="1 2" key="1">
    <citation type="submission" date="2014-04" db="EMBL/GenBank/DDBJ databases">
        <title>Aquimarina sp. 22II-S11-z7 Genome Sequencing.</title>
        <authorList>
            <person name="Lai Q."/>
        </authorList>
    </citation>
    <scope>NUCLEOTIDE SEQUENCE [LARGE SCALE GENOMIC DNA]</scope>
    <source>
        <strain evidence="1 2">22II-S11-z7</strain>
    </source>
</reference>
<dbReference type="STRING" id="1317122.ATO12_14880"/>
<organism evidence="1 2">
    <name type="scientific">Aquimarina atlantica</name>
    <dbReference type="NCBI Taxonomy" id="1317122"/>
    <lineage>
        <taxon>Bacteria</taxon>
        <taxon>Pseudomonadati</taxon>
        <taxon>Bacteroidota</taxon>
        <taxon>Flavobacteriia</taxon>
        <taxon>Flavobacteriales</taxon>
        <taxon>Flavobacteriaceae</taxon>
        <taxon>Aquimarina</taxon>
    </lineage>
</organism>
<dbReference type="EMBL" id="AQRA01000004">
    <property type="protein sequence ID" value="EZH74154.1"/>
    <property type="molecule type" value="Genomic_DNA"/>
</dbReference>
<keyword evidence="2" id="KW-1185">Reference proteome</keyword>
<comment type="caution">
    <text evidence="1">The sequence shown here is derived from an EMBL/GenBank/DDBJ whole genome shotgun (WGS) entry which is preliminary data.</text>
</comment>
<evidence type="ECO:0000313" key="2">
    <source>
        <dbReference type="Proteomes" id="UP000023541"/>
    </source>
</evidence>
<dbReference type="Proteomes" id="UP000023541">
    <property type="component" value="Unassembled WGS sequence"/>
</dbReference>
<dbReference type="eggNOG" id="ENOG5032UAS">
    <property type="taxonomic scope" value="Bacteria"/>
</dbReference>
<evidence type="ECO:0000313" key="1">
    <source>
        <dbReference type="EMBL" id="EZH74154.1"/>
    </source>
</evidence>
<dbReference type="OrthoDB" id="156685at2"/>
<name>A0A023BW50_9FLAO</name>
<dbReference type="InterPro" id="IPR049253">
    <property type="entry name" value="DUF6886"/>
</dbReference>
<protein>
    <submittedName>
        <fullName evidence="1">Uncharacterized protein</fullName>
    </submittedName>
</protein>
<proteinExistence type="predicted"/>
<gene>
    <name evidence="1" type="ORF">ATO12_14880</name>
</gene>
<dbReference type="Pfam" id="PF21820">
    <property type="entry name" value="DUF6886"/>
    <property type="match status" value="1"/>
</dbReference>
<dbReference type="RefSeq" id="WP_034241704.1">
    <property type="nucleotide sequence ID" value="NZ_AQRA01000004.1"/>
</dbReference>